<accession>A0AAN6MHX0</accession>
<feature type="compositionally biased region" description="Low complexity" evidence="1">
    <location>
        <begin position="113"/>
        <end position="127"/>
    </location>
</feature>
<reference evidence="2" key="1">
    <citation type="journal article" date="2023" name="Mol. Phylogenet. Evol.">
        <title>Genome-scale phylogeny and comparative genomics of the fungal order Sordariales.</title>
        <authorList>
            <person name="Hensen N."/>
            <person name="Bonometti L."/>
            <person name="Westerberg I."/>
            <person name="Brannstrom I.O."/>
            <person name="Guillou S."/>
            <person name="Cros-Aarteil S."/>
            <person name="Calhoun S."/>
            <person name="Haridas S."/>
            <person name="Kuo A."/>
            <person name="Mondo S."/>
            <person name="Pangilinan J."/>
            <person name="Riley R."/>
            <person name="LaButti K."/>
            <person name="Andreopoulos B."/>
            <person name="Lipzen A."/>
            <person name="Chen C."/>
            <person name="Yan M."/>
            <person name="Daum C."/>
            <person name="Ng V."/>
            <person name="Clum A."/>
            <person name="Steindorff A."/>
            <person name="Ohm R.A."/>
            <person name="Martin F."/>
            <person name="Silar P."/>
            <person name="Natvig D.O."/>
            <person name="Lalanne C."/>
            <person name="Gautier V."/>
            <person name="Ament-Velasquez S.L."/>
            <person name="Kruys A."/>
            <person name="Hutchinson M.I."/>
            <person name="Powell A.J."/>
            <person name="Barry K."/>
            <person name="Miller A.N."/>
            <person name="Grigoriev I.V."/>
            <person name="Debuchy R."/>
            <person name="Gladieux P."/>
            <person name="Hiltunen Thoren M."/>
            <person name="Johannesson H."/>
        </authorList>
    </citation>
    <scope>NUCLEOTIDE SEQUENCE</scope>
    <source>
        <strain evidence="2">CBS 103.79</strain>
    </source>
</reference>
<organism evidence="2 3">
    <name type="scientific">Staphylotrichum tortipilum</name>
    <dbReference type="NCBI Taxonomy" id="2831512"/>
    <lineage>
        <taxon>Eukaryota</taxon>
        <taxon>Fungi</taxon>
        <taxon>Dikarya</taxon>
        <taxon>Ascomycota</taxon>
        <taxon>Pezizomycotina</taxon>
        <taxon>Sordariomycetes</taxon>
        <taxon>Sordariomycetidae</taxon>
        <taxon>Sordariales</taxon>
        <taxon>Chaetomiaceae</taxon>
        <taxon>Staphylotrichum</taxon>
    </lineage>
</organism>
<name>A0AAN6MHX0_9PEZI</name>
<comment type="caution">
    <text evidence="2">The sequence shown here is derived from an EMBL/GenBank/DDBJ whole genome shotgun (WGS) entry which is preliminary data.</text>
</comment>
<feature type="compositionally biased region" description="Low complexity" evidence="1">
    <location>
        <begin position="322"/>
        <end position="337"/>
    </location>
</feature>
<gene>
    <name evidence="2" type="ORF">C8A05DRAFT_35350</name>
</gene>
<sequence>MEAYISLCGGFHGSKTSAFTILRLSHPEGSMCHMKRVIWACGCPQGLVVARPCPARGTPNCHRRHLLERMRITVACREHRPFTTLTRRRRRTPTRNRMARGLTLTFTRHRARSASAASSGGKSNSSSIEFLGSRPVGATTAPVDPNAITAESIFDPNTVPTMAAGRNAITAANTPAVAGTGNTGIPATASNLFLAASTPSTAGNMFLDRGTPATPSTGNMFLDASTANATAGNMFLTANTPNASTGNMSLPYGTPNASTGTSNMFLPYGTPNAAAGNINPTPITAGNTFLAPSTPNPATTPSFLSTPSTVRTTGTLASSLATANTSPCTAPMAFSSPAPAPAGNDAGSRMDEGSPTPNRHGGNGPV</sequence>
<dbReference type="AlphaFoldDB" id="A0AAN6MHX0"/>
<feature type="region of interest" description="Disordered" evidence="1">
    <location>
        <begin position="322"/>
        <end position="366"/>
    </location>
</feature>
<evidence type="ECO:0000313" key="3">
    <source>
        <dbReference type="Proteomes" id="UP001303889"/>
    </source>
</evidence>
<evidence type="ECO:0000256" key="1">
    <source>
        <dbReference type="SAM" id="MobiDB-lite"/>
    </source>
</evidence>
<dbReference type="EMBL" id="MU855619">
    <property type="protein sequence ID" value="KAK3900990.1"/>
    <property type="molecule type" value="Genomic_DNA"/>
</dbReference>
<keyword evidence="3" id="KW-1185">Reference proteome</keyword>
<feature type="region of interest" description="Disordered" evidence="1">
    <location>
        <begin position="109"/>
        <end position="128"/>
    </location>
</feature>
<protein>
    <submittedName>
        <fullName evidence="2">Uncharacterized protein</fullName>
    </submittedName>
</protein>
<reference evidence="2" key="2">
    <citation type="submission" date="2023-05" db="EMBL/GenBank/DDBJ databases">
        <authorList>
            <consortium name="Lawrence Berkeley National Laboratory"/>
            <person name="Steindorff A."/>
            <person name="Hensen N."/>
            <person name="Bonometti L."/>
            <person name="Westerberg I."/>
            <person name="Brannstrom I.O."/>
            <person name="Guillou S."/>
            <person name="Cros-Aarteil S."/>
            <person name="Calhoun S."/>
            <person name="Haridas S."/>
            <person name="Kuo A."/>
            <person name="Mondo S."/>
            <person name="Pangilinan J."/>
            <person name="Riley R."/>
            <person name="Labutti K."/>
            <person name="Andreopoulos B."/>
            <person name="Lipzen A."/>
            <person name="Chen C."/>
            <person name="Yanf M."/>
            <person name="Daum C."/>
            <person name="Ng V."/>
            <person name="Clum A."/>
            <person name="Ohm R."/>
            <person name="Martin F."/>
            <person name="Silar P."/>
            <person name="Natvig D."/>
            <person name="Lalanne C."/>
            <person name="Gautier V."/>
            <person name="Ament-Velasquez S.L."/>
            <person name="Kruys A."/>
            <person name="Hutchinson M.I."/>
            <person name="Powell A.J."/>
            <person name="Barry K."/>
            <person name="Miller A.N."/>
            <person name="Grigoriev I.V."/>
            <person name="Debuchy R."/>
            <person name="Gladieux P."/>
            <person name="Thoren M.H."/>
            <person name="Johannesson H."/>
        </authorList>
    </citation>
    <scope>NUCLEOTIDE SEQUENCE</scope>
    <source>
        <strain evidence="2">CBS 103.79</strain>
    </source>
</reference>
<evidence type="ECO:0000313" key="2">
    <source>
        <dbReference type="EMBL" id="KAK3900990.1"/>
    </source>
</evidence>
<dbReference type="Proteomes" id="UP001303889">
    <property type="component" value="Unassembled WGS sequence"/>
</dbReference>
<proteinExistence type="predicted"/>